<reference evidence="1" key="1">
    <citation type="submission" date="2022-08" db="EMBL/GenBank/DDBJ databases">
        <title>Genome Sequence of Fusarium decemcellulare.</title>
        <authorList>
            <person name="Buettner E."/>
        </authorList>
    </citation>
    <scope>NUCLEOTIDE SEQUENCE</scope>
    <source>
        <strain evidence="1">Babe19</strain>
    </source>
</reference>
<protein>
    <submittedName>
        <fullName evidence="1">Uncharacterized protein</fullName>
    </submittedName>
</protein>
<evidence type="ECO:0000313" key="2">
    <source>
        <dbReference type="Proteomes" id="UP001148629"/>
    </source>
</evidence>
<evidence type="ECO:0000313" key="1">
    <source>
        <dbReference type="EMBL" id="KAJ3547614.1"/>
    </source>
</evidence>
<gene>
    <name evidence="1" type="ORF">NM208_g1428</name>
</gene>
<dbReference type="Proteomes" id="UP001148629">
    <property type="component" value="Unassembled WGS sequence"/>
</dbReference>
<name>A0ACC1SW56_9HYPO</name>
<comment type="caution">
    <text evidence="1">The sequence shown here is derived from an EMBL/GenBank/DDBJ whole genome shotgun (WGS) entry which is preliminary data.</text>
</comment>
<dbReference type="EMBL" id="JANRMS010000073">
    <property type="protein sequence ID" value="KAJ3547614.1"/>
    <property type="molecule type" value="Genomic_DNA"/>
</dbReference>
<sequence length="295" mass="33278">MTLFQRPLCYLVFLLLFLFVHILEAANLDTKHPAQGALKVRLDYGLATQSTSPNEASHRWVYSSYLVFNEPVSSITDGQLRLIAENAHKEMEADMKQYEPRDKDDLDQWVMQPSVMTIMAFDNKIILSSSQRGRSGFLNSWPDSPVRLALDRCSTLWRDRLSADPNNGANPDETHKNQAKCGEVNGFHQYYMTHDTPIYDLNPKARVTSVLKSRKTGKYFIVPPCGEQMDGSDSKTEWGCNLLVDDQKVDYIPNSVPRKGYGLHKIAGGVQKKGQIQMCTKNNVVWEDESGGANA</sequence>
<proteinExistence type="predicted"/>
<accession>A0ACC1SW56</accession>
<keyword evidence="2" id="KW-1185">Reference proteome</keyword>
<organism evidence="1 2">
    <name type="scientific">Fusarium decemcellulare</name>
    <dbReference type="NCBI Taxonomy" id="57161"/>
    <lineage>
        <taxon>Eukaryota</taxon>
        <taxon>Fungi</taxon>
        <taxon>Dikarya</taxon>
        <taxon>Ascomycota</taxon>
        <taxon>Pezizomycotina</taxon>
        <taxon>Sordariomycetes</taxon>
        <taxon>Hypocreomycetidae</taxon>
        <taxon>Hypocreales</taxon>
        <taxon>Nectriaceae</taxon>
        <taxon>Fusarium</taxon>
        <taxon>Fusarium decemcellulare species complex</taxon>
    </lineage>
</organism>